<feature type="domain" description="ML-like" evidence="10">
    <location>
        <begin position="23"/>
        <end position="205"/>
    </location>
</feature>
<gene>
    <name evidence="11" type="ORF">yc1106_03497</name>
</gene>
<dbReference type="PANTHER" id="PTHR31145">
    <property type="entry name" value="INTEGRAL MEMBRANE PROTEIN (AFU_ORTHOLOGUE AFUA_7G01610)"/>
    <property type="match status" value="1"/>
</dbReference>
<evidence type="ECO:0000259" key="10">
    <source>
        <dbReference type="SMART" id="SM01320"/>
    </source>
</evidence>
<dbReference type="OrthoDB" id="5312224at2759"/>
<evidence type="ECO:0000256" key="8">
    <source>
        <dbReference type="SAM" id="Phobius"/>
    </source>
</evidence>
<evidence type="ECO:0000256" key="7">
    <source>
        <dbReference type="SAM" id="MobiDB-lite"/>
    </source>
</evidence>
<protein>
    <recommendedName>
        <fullName evidence="10">ML-like domain-containing protein</fullName>
    </recommendedName>
</protein>
<feature type="transmembrane region" description="Helical" evidence="8">
    <location>
        <begin position="532"/>
        <end position="551"/>
    </location>
</feature>
<feature type="signal peptide" evidence="9">
    <location>
        <begin position="1"/>
        <end position="25"/>
    </location>
</feature>
<dbReference type="Proteomes" id="UP001056012">
    <property type="component" value="Chromosome 2"/>
</dbReference>
<proteinExistence type="inferred from homology"/>
<organism evidence="11 12">
    <name type="scientific">Curvularia clavata</name>
    <dbReference type="NCBI Taxonomy" id="95742"/>
    <lineage>
        <taxon>Eukaryota</taxon>
        <taxon>Fungi</taxon>
        <taxon>Dikarya</taxon>
        <taxon>Ascomycota</taxon>
        <taxon>Pezizomycotina</taxon>
        <taxon>Dothideomycetes</taxon>
        <taxon>Pleosporomycetidae</taxon>
        <taxon>Pleosporales</taxon>
        <taxon>Pleosporineae</taxon>
        <taxon>Pleosporaceae</taxon>
        <taxon>Curvularia</taxon>
    </lineage>
</organism>
<keyword evidence="5 8" id="KW-1133">Transmembrane helix</keyword>
<dbReference type="SMART" id="SM01320">
    <property type="entry name" value="TRP_N"/>
    <property type="match status" value="1"/>
</dbReference>
<sequence length="1130" mass="122316">MPAFRTLLPFLLVLALASFLPSASAVFVNFKDCLPRLYLADGKSTPYLRFTPEYVWADFSPEYRLNVTVYGNVSGQSQPGEYPPLDDDNWKDPNKTIGKLVNLNENHKHFTTLFWTNKVLSYSAYTAPPARFCDSVLNTSCPVAPAFSANASQFWTLPAISVSHDFSSSYGFTTWASTLRIVSGNDAATPLGCISASITPDLGTQLADSLCYFPAAILALVAIATVFAATCSPWGTSNIFRSTSNYGRDEDLLRLVTPGFGDCLQYIQFIVLAGSLSLNYPGFFQPAVSQASWSILLFNQSFVSEGNGSQSLANGIYFVNGTYGLTRLGQYVGITKDEDMWACMAIFLLVLIACVVTLTQLGFFGRWLMRWATNTSDGDLTGKNWAFTAGNIIRTIYNYFLLPIIALSLFQLVVAPRSPASVVATAVFMLILVASVATWIFWFIFTTRPRAHLFDDLPTVLTYGPLYNTYSDDAAPFAFIPVLLTIIRGIAIGAIQPSGIAQIIVLAICEVILILTLHAFRPFQSNTSMNAYHTFFSIIRLACVLLSVAFVPSLDVDEAPKGWIGYIILLLHGIVLVFGFFLNALQTIIEVAARLAGLGGDQRGGLTAVFGKRQLSKRNLHRHARSSLGSNAVMLPHDENKNIQLMSSRSRSMSASSAVLLGGPHDRDSQRASVGFDGFSQGDFGSSSPMPGQNAVPFNFLGGGSGQSSRRPTLGAMDTADPYYRPPRPRKHTMDSITATAPGKAPPRSADIADAPYSDHFDTDTIKAGEGPSRNSGTPAPAYLRLNRDDSDPNLERRNVTTDYSVRESDFYYGLRGPALSSQPTRKLKTGPADPMGPVSSATGWFKSLNLLGGRKKEKSKGFEVVRSTRIPPQMMAVEEDTDSPEISQEPYRDSPDSPPQARKVSSASRVASAAVLSGGRRNSSDSESDSSDSFDPVPRVSPTAPALGPIESFGGIELPSRIGSRASRITQSQGPPSRTPTLPRKNSRRTRSPEAGALSDQLPVVMNLSNSTNSGYQPTQQSHHLTPSGPGGLPIRLPFGSTEPSPERSSGPSAASSIYRHDGASELNTPPAIGTADRPLSTGYVQHRMMKDSVQTDSYDAGGHLEASAEIVDRSRSGSTQHSRRSRHM</sequence>
<dbReference type="InterPro" id="IPR040241">
    <property type="entry name" value="TRP_Flc/Pkd2-like"/>
</dbReference>
<evidence type="ECO:0000256" key="4">
    <source>
        <dbReference type="ARBA" id="ARBA00022729"/>
    </source>
</evidence>
<reference evidence="11" key="1">
    <citation type="submission" date="2021-12" db="EMBL/GenBank/DDBJ databases">
        <title>Curvularia clavata genome.</title>
        <authorList>
            <person name="Cao Y."/>
        </authorList>
    </citation>
    <scope>NUCLEOTIDE SEQUENCE</scope>
    <source>
        <strain evidence="11">Yc1106</strain>
    </source>
</reference>
<feature type="region of interest" description="Disordered" evidence="7">
    <location>
        <begin position="815"/>
        <end position="836"/>
    </location>
</feature>
<evidence type="ECO:0000313" key="11">
    <source>
        <dbReference type="EMBL" id="USP76223.1"/>
    </source>
</evidence>
<keyword evidence="6 8" id="KW-0472">Membrane</keyword>
<keyword evidence="3 8" id="KW-0812">Transmembrane</keyword>
<feature type="compositionally biased region" description="Polar residues" evidence="7">
    <location>
        <begin position="1043"/>
        <end position="1057"/>
    </location>
</feature>
<evidence type="ECO:0000256" key="3">
    <source>
        <dbReference type="ARBA" id="ARBA00022692"/>
    </source>
</evidence>
<feature type="region of interest" description="Disordered" evidence="7">
    <location>
        <begin position="857"/>
        <end position="1130"/>
    </location>
</feature>
<feature type="transmembrane region" description="Helical" evidence="8">
    <location>
        <begin position="563"/>
        <end position="585"/>
    </location>
</feature>
<dbReference type="GO" id="GO:0016020">
    <property type="term" value="C:membrane"/>
    <property type="evidence" value="ECO:0007669"/>
    <property type="project" value="UniProtKB-SubCell"/>
</dbReference>
<feature type="transmembrane region" description="Helical" evidence="8">
    <location>
        <begin position="212"/>
        <end position="231"/>
    </location>
</feature>
<feature type="transmembrane region" description="Helical" evidence="8">
    <location>
        <begin position="422"/>
        <end position="445"/>
    </location>
</feature>
<feature type="compositionally biased region" description="Basic and acidic residues" evidence="7">
    <location>
        <begin position="757"/>
        <end position="767"/>
    </location>
</feature>
<feature type="compositionally biased region" description="Polar residues" evidence="7">
    <location>
        <begin position="1008"/>
        <end position="1026"/>
    </location>
</feature>
<evidence type="ECO:0000256" key="2">
    <source>
        <dbReference type="ARBA" id="ARBA00010642"/>
    </source>
</evidence>
<feature type="compositionally biased region" description="Basic and acidic residues" evidence="7">
    <location>
        <begin position="786"/>
        <end position="797"/>
    </location>
</feature>
<feature type="transmembrane region" description="Helical" evidence="8">
    <location>
        <begin position="396"/>
        <end position="415"/>
    </location>
</feature>
<evidence type="ECO:0000256" key="6">
    <source>
        <dbReference type="ARBA" id="ARBA00023136"/>
    </source>
</evidence>
<feature type="transmembrane region" description="Helical" evidence="8">
    <location>
        <begin position="503"/>
        <end position="520"/>
    </location>
</feature>
<dbReference type="InterPro" id="IPR032800">
    <property type="entry name" value="TRP_N"/>
</dbReference>
<dbReference type="AlphaFoldDB" id="A0A9Q9DQD6"/>
<evidence type="ECO:0000256" key="5">
    <source>
        <dbReference type="ARBA" id="ARBA00022989"/>
    </source>
</evidence>
<evidence type="ECO:0000256" key="1">
    <source>
        <dbReference type="ARBA" id="ARBA00004141"/>
    </source>
</evidence>
<evidence type="ECO:0000256" key="9">
    <source>
        <dbReference type="SAM" id="SignalP"/>
    </source>
</evidence>
<dbReference type="EMBL" id="CP089275">
    <property type="protein sequence ID" value="USP76223.1"/>
    <property type="molecule type" value="Genomic_DNA"/>
</dbReference>
<dbReference type="GO" id="GO:0055085">
    <property type="term" value="P:transmembrane transport"/>
    <property type="evidence" value="ECO:0007669"/>
    <property type="project" value="TreeGrafter"/>
</dbReference>
<dbReference type="PANTHER" id="PTHR31145:SF6">
    <property type="entry name" value="INTEGRAL MEMBRANE PROTEIN (AFU_ORTHOLOGUE AFUA_7G01610)"/>
    <property type="match status" value="1"/>
</dbReference>
<keyword evidence="12" id="KW-1185">Reference proteome</keyword>
<feature type="chain" id="PRO_5040111075" description="ML-like domain-containing protein" evidence="9">
    <location>
        <begin position="26"/>
        <end position="1130"/>
    </location>
</feature>
<evidence type="ECO:0000313" key="12">
    <source>
        <dbReference type="Proteomes" id="UP001056012"/>
    </source>
</evidence>
<feature type="transmembrane region" description="Helical" evidence="8">
    <location>
        <begin position="341"/>
        <end position="364"/>
    </location>
</feature>
<keyword evidence="4 9" id="KW-0732">Signal</keyword>
<feature type="compositionally biased region" description="Polar residues" evidence="7">
    <location>
        <begin position="968"/>
        <end position="981"/>
    </location>
</feature>
<dbReference type="Pfam" id="PF06011">
    <property type="entry name" value="TRP"/>
    <property type="match status" value="1"/>
</dbReference>
<dbReference type="VEuPathDB" id="FungiDB:yc1106_03497"/>
<feature type="transmembrane region" description="Helical" evidence="8">
    <location>
        <begin position="474"/>
        <end position="491"/>
    </location>
</feature>
<accession>A0A9Q9DQD6</accession>
<dbReference type="InterPro" id="IPR010308">
    <property type="entry name" value="TRP_C"/>
</dbReference>
<comment type="subcellular location">
    <subcellularLocation>
        <location evidence="1">Membrane</location>
        <topology evidence="1">Multi-pass membrane protein</topology>
    </subcellularLocation>
</comment>
<comment type="similarity">
    <text evidence="2">Belongs to the transient receptor potential (TRP) ion channel family.</text>
</comment>
<feature type="compositionally biased region" description="Low complexity" evidence="7">
    <location>
        <begin position="902"/>
        <end position="918"/>
    </location>
</feature>
<dbReference type="Pfam" id="PF14558">
    <property type="entry name" value="TRP_N"/>
    <property type="match status" value="1"/>
</dbReference>
<feature type="region of interest" description="Disordered" evidence="7">
    <location>
        <begin position="722"/>
        <end position="797"/>
    </location>
</feature>
<name>A0A9Q9DQD6_CURCL</name>